<feature type="transmembrane region" description="Helical" evidence="1">
    <location>
        <begin position="7"/>
        <end position="28"/>
    </location>
</feature>
<protein>
    <recommendedName>
        <fullName evidence="4">HTTM domain-containing protein</fullName>
    </recommendedName>
</protein>
<feature type="transmembrane region" description="Helical" evidence="1">
    <location>
        <begin position="195"/>
        <end position="214"/>
    </location>
</feature>
<dbReference type="eggNOG" id="ENOG5030W5G">
    <property type="taxonomic scope" value="Bacteria"/>
</dbReference>
<keyword evidence="1" id="KW-0472">Membrane</keyword>
<feature type="transmembrane region" description="Helical" evidence="1">
    <location>
        <begin position="141"/>
        <end position="163"/>
    </location>
</feature>
<feature type="transmembrane region" description="Helical" evidence="1">
    <location>
        <begin position="169"/>
        <end position="188"/>
    </location>
</feature>
<feature type="transmembrane region" description="Helical" evidence="1">
    <location>
        <begin position="116"/>
        <end position="134"/>
    </location>
</feature>
<dbReference type="EMBL" id="JRLX01000031">
    <property type="protein sequence ID" value="KGO84934.1"/>
    <property type="molecule type" value="Genomic_DNA"/>
</dbReference>
<keyword evidence="1" id="KW-0812">Transmembrane</keyword>
<dbReference type="OrthoDB" id="1196478at2"/>
<feature type="transmembrane region" description="Helical" evidence="1">
    <location>
        <begin position="73"/>
        <end position="96"/>
    </location>
</feature>
<feature type="transmembrane region" description="Helical" evidence="1">
    <location>
        <begin position="256"/>
        <end position="280"/>
    </location>
</feature>
<evidence type="ECO:0000313" key="2">
    <source>
        <dbReference type="EMBL" id="KGO84934.1"/>
    </source>
</evidence>
<proteinExistence type="predicted"/>
<sequence>MHSKQKLLIRITCFFWLIAKICACKAWLATCRTYPVVAPLDFLDAVPPIIHTILYGLTLCGLVLLLIFPQKRLFIAATFIVILCSCSLDVLRWQPWEYQFLFFLLIFIINHNNTKALYSAIVFVMASVYIYSGLHKINGGFLYSVWELLMLKRFFGLSNATIVLYKLHYAGLALAVIETALGVGLLVMKNKKLPAALLIVMHVFIIIMLGKTGINHNKIILPWNAAMICFLYFYYYKEHYRFSFTVIANPKNAMILLFWGIMPALSFIGYWDAFLSSSLYSGNSKQLHICIKNVEPVQSLSPYFSKNDRRNLCNGQVKISMYEWTYTETSMLPYPADWYFKKFKAKFKKMYPGTEAQFVIIAFPYKERETLK</sequence>
<keyword evidence="3" id="KW-1185">Reference proteome</keyword>
<reference evidence="2 3" key="1">
    <citation type="submission" date="2013-09" db="EMBL/GenBank/DDBJ databases">
        <authorList>
            <person name="Zeng Z."/>
            <person name="Chen C."/>
        </authorList>
    </citation>
    <scope>NUCLEOTIDE SEQUENCE [LARGE SCALE GENOMIC DNA]</scope>
    <source>
        <strain evidence="2 3">WB 3.3-2</strain>
    </source>
</reference>
<comment type="caution">
    <text evidence="2">The sequence shown here is derived from an EMBL/GenBank/DDBJ whole genome shotgun (WGS) entry which is preliminary data.</text>
</comment>
<feature type="transmembrane region" description="Helical" evidence="1">
    <location>
        <begin position="48"/>
        <end position="68"/>
    </location>
</feature>
<dbReference type="Proteomes" id="UP000030152">
    <property type="component" value="Unassembled WGS sequence"/>
</dbReference>
<accession>A0A0A2LY50</accession>
<dbReference type="AlphaFoldDB" id="A0A0A2LY50"/>
<gene>
    <name evidence="2" type="ORF">Q765_19095</name>
</gene>
<evidence type="ECO:0000256" key="1">
    <source>
        <dbReference type="SAM" id="Phobius"/>
    </source>
</evidence>
<organism evidence="2 3">
    <name type="scientific">Flavobacterium rivuli WB 3.3-2 = DSM 21788</name>
    <dbReference type="NCBI Taxonomy" id="1121895"/>
    <lineage>
        <taxon>Bacteria</taxon>
        <taxon>Pseudomonadati</taxon>
        <taxon>Bacteroidota</taxon>
        <taxon>Flavobacteriia</taxon>
        <taxon>Flavobacteriales</taxon>
        <taxon>Flavobacteriaceae</taxon>
        <taxon>Flavobacterium</taxon>
    </lineage>
</organism>
<evidence type="ECO:0000313" key="3">
    <source>
        <dbReference type="Proteomes" id="UP000030152"/>
    </source>
</evidence>
<keyword evidence="1" id="KW-1133">Transmembrane helix</keyword>
<feature type="transmembrane region" description="Helical" evidence="1">
    <location>
        <begin position="220"/>
        <end position="236"/>
    </location>
</feature>
<evidence type="ECO:0008006" key="4">
    <source>
        <dbReference type="Google" id="ProtNLM"/>
    </source>
</evidence>
<name>A0A0A2LY50_9FLAO</name>
<dbReference type="RefSeq" id="WP_020215060.1">
    <property type="nucleotide sequence ID" value="NZ_JRLX01000031.1"/>
</dbReference>